<dbReference type="EMBL" id="JABULH010000002">
    <property type="protein sequence ID" value="NTS64878.1"/>
    <property type="molecule type" value="Genomic_DNA"/>
</dbReference>
<organism evidence="11 12">
    <name type="scientific">Sphingomonas hominis</name>
    <dbReference type="NCBI Taxonomy" id="2741495"/>
    <lineage>
        <taxon>Bacteria</taxon>
        <taxon>Pseudomonadati</taxon>
        <taxon>Pseudomonadota</taxon>
        <taxon>Alphaproteobacteria</taxon>
        <taxon>Sphingomonadales</taxon>
        <taxon>Sphingomonadaceae</taxon>
        <taxon>Sphingomonas</taxon>
    </lineage>
</organism>
<feature type="domain" description="Cytidyltransferase-like" evidence="10">
    <location>
        <begin position="19"/>
        <end position="148"/>
    </location>
</feature>
<feature type="binding site" evidence="9">
    <location>
        <position position="55"/>
    </location>
    <ligand>
        <name>substrate</name>
    </ligand>
</feature>
<evidence type="ECO:0000256" key="6">
    <source>
        <dbReference type="ARBA" id="ARBA00022842"/>
    </source>
</evidence>
<accession>A0ABX2JEG7</accession>
<dbReference type="PANTHER" id="PTHR21342">
    <property type="entry name" value="PHOSPHOPANTETHEINE ADENYLYLTRANSFERASE"/>
    <property type="match status" value="1"/>
</dbReference>
<comment type="function">
    <text evidence="9">Reversibly transfers an adenylyl group from ATP to 4'-phosphopantetheine, yielding dephospho-CoA (dPCoA) and pyrophosphate.</text>
</comment>
<evidence type="ECO:0000259" key="10">
    <source>
        <dbReference type="Pfam" id="PF01467"/>
    </source>
</evidence>
<feature type="binding site" evidence="9">
    <location>
        <position position="31"/>
    </location>
    <ligand>
        <name>ATP</name>
        <dbReference type="ChEBI" id="CHEBI:30616"/>
    </ligand>
</feature>
<evidence type="ECO:0000313" key="11">
    <source>
        <dbReference type="EMBL" id="NTS64878.1"/>
    </source>
</evidence>
<comment type="caution">
    <text evidence="11">The sequence shown here is derived from an EMBL/GenBank/DDBJ whole genome shotgun (WGS) entry which is preliminary data.</text>
</comment>
<evidence type="ECO:0000256" key="8">
    <source>
        <dbReference type="ARBA" id="ARBA00029346"/>
    </source>
</evidence>
<feature type="site" description="Transition state stabilizer" evidence="9">
    <location>
        <position position="31"/>
    </location>
</feature>
<dbReference type="PANTHER" id="PTHR21342:SF1">
    <property type="entry name" value="PHOSPHOPANTETHEINE ADENYLYLTRANSFERASE"/>
    <property type="match status" value="1"/>
</dbReference>
<feature type="binding site" evidence="9">
    <location>
        <position position="88"/>
    </location>
    <ligand>
        <name>substrate</name>
    </ligand>
</feature>
<dbReference type="PRINTS" id="PR01020">
    <property type="entry name" value="LPSBIOSNTHSS"/>
</dbReference>
<gene>
    <name evidence="9 11" type="primary">coaD</name>
    <name evidence="11" type="ORF">HRV97_06860</name>
</gene>
<dbReference type="Proteomes" id="UP000621447">
    <property type="component" value="Unassembled WGS sequence"/>
</dbReference>
<dbReference type="HAMAP" id="MF_00151">
    <property type="entry name" value="PPAT_bact"/>
    <property type="match status" value="1"/>
</dbReference>
<dbReference type="RefSeq" id="WP_174193289.1">
    <property type="nucleotide sequence ID" value="NZ_JABULH010000002.1"/>
</dbReference>
<keyword evidence="1 9" id="KW-0963">Cytoplasm</keyword>
<keyword evidence="7 9" id="KW-0173">Coenzyme A biosynthesis</keyword>
<evidence type="ECO:0000256" key="4">
    <source>
        <dbReference type="ARBA" id="ARBA00022741"/>
    </source>
</evidence>
<dbReference type="CDD" id="cd02163">
    <property type="entry name" value="PPAT"/>
    <property type="match status" value="1"/>
</dbReference>
<name>A0ABX2JEG7_9SPHN</name>
<dbReference type="GO" id="GO:0004595">
    <property type="term" value="F:pantetheine-phosphate adenylyltransferase activity"/>
    <property type="evidence" value="ECO:0007669"/>
    <property type="project" value="UniProtKB-EC"/>
</dbReference>
<comment type="cofactor">
    <cofactor evidence="9">
        <name>Mg(2+)</name>
        <dbReference type="ChEBI" id="CHEBI:18420"/>
    </cofactor>
</comment>
<sequence length="180" mass="19796">MTAVPDQSNGTGHAVRIGVYPGTFDPVTLGHMDIIRRGAKLVDRLVIGVTTNPSKSPMFTVEERMAMVEREVAALPGDIRVVQFDSLLMDFAERERASVIVRGLRAVADFEYEYQMAGMNQKLNDRIETVFLMADVGLQPIASKLVKEIAIFGGDIRKFVTPTICEEVVARVAVVGRRGS</sequence>
<keyword evidence="5 9" id="KW-0067">ATP-binding</keyword>
<keyword evidence="3 9" id="KW-0548">Nucleotidyltransferase</keyword>
<keyword evidence="4 9" id="KW-0547">Nucleotide-binding</keyword>
<reference evidence="11 12" key="1">
    <citation type="submission" date="2020-06" db="EMBL/GenBank/DDBJ databases">
        <title>Sphingomonas hominis sp. nov., a member of the Sphingomonas, isolated from the hair of a 22-year-old girl.</title>
        <authorList>
            <person name="Zhang D.-F."/>
            <person name="Cui X.-W."/>
        </authorList>
    </citation>
    <scope>NUCLEOTIDE SEQUENCE [LARGE SCALE GENOMIC DNA]</scope>
    <source>
        <strain evidence="11 12">HHU CXW</strain>
    </source>
</reference>
<evidence type="ECO:0000256" key="2">
    <source>
        <dbReference type="ARBA" id="ARBA00022679"/>
    </source>
</evidence>
<keyword evidence="2 9" id="KW-0808">Transferase</keyword>
<keyword evidence="12" id="KW-1185">Reference proteome</keyword>
<feature type="binding site" evidence="9">
    <location>
        <position position="23"/>
    </location>
    <ligand>
        <name>substrate</name>
    </ligand>
</feature>
<comment type="subcellular location">
    <subcellularLocation>
        <location evidence="9">Cytoplasm</location>
    </subcellularLocation>
</comment>
<dbReference type="InterPro" id="IPR001980">
    <property type="entry name" value="PPAT"/>
</dbReference>
<keyword evidence="6 9" id="KW-0460">Magnesium</keyword>
<dbReference type="NCBIfam" id="TIGR01510">
    <property type="entry name" value="coaD_prev_kdtB"/>
    <property type="match status" value="1"/>
</dbReference>
<feature type="binding site" evidence="9">
    <location>
        <position position="102"/>
    </location>
    <ligand>
        <name>substrate</name>
    </ligand>
</feature>
<evidence type="ECO:0000256" key="5">
    <source>
        <dbReference type="ARBA" id="ARBA00022840"/>
    </source>
</evidence>
<dbReference type="Gene3D" id="3.40.50.620">
    <property type="entry name" value="HUPs"/>
    <property type="match status" value="1"/>
</dbReference>
<comment type="pathway">
    <text evidence="9">Cofactor biosynthesis; coenzyme A biosynthesis; CoA from (R)-pantothenate: step 4/5.</text>
</comment>
<feature type="binding site" evidence="9">
    <location>
        <position position="113"/>
    </location>
    <ligand>
        <name>ATP</name>
        <dbReference type="ChEBI" id="CHEBI:30616"/>
    </ligand>
</feature>
<evidence type="ECO:0000256" key="7">
    <source>
        <dbReference type="ARBA" id="ARBA00022993"/>
    </source>
</evidence>
<comment type="catalytic activity">
    <reaction evidence="8 9">
        <text>(R)-4'-phosphopantetheine + ATP + H(+) = 3'-dephospho-CoA + diphosphate</text>
        <dbReference type="Rhea" id="RHEA:19801"/>
        <dbReference type="ChEBI" id="CHEBI:15378"/>
        <dbReference type="ChEBI" id="CHEBI:30616"/>
        <dbReference type="ChEBI" id="CHEBI:33019"/>
        <dbReference type="ChEBI" id="CHEBI:57328"/>
        <dbReference type="ChEBI" id="CHEBI:61723"/>
        <dbReference type="EC" id="2.7.7.3"/>
    </reaction>
</comment>
<dbReference type="SUPFAM" id="SSF52374">
    <property type="entry name" value="Nucleotidylyl transferase"/>
    <property type="match status" value="1"/>
</dbReference>
<comment type="similarity">
    <text evidence="9">Belongs to the bacterial CoaD family.</text>
</comment>
<feature type="binding site" evidence="9">
    <location>
        <begin position="23"/>
        <end position="24"/>
    </location>
    <ligand>
        <name>ATP</name>
        <dbReference type="ChEBI" id="CHEBI:30616"/>
    </ligand>
</feature>
<proteinExistence type="inferred from homology"/>
<dbReference type="Pfam" id="PF01467">
    <property type="entry name" value="CTP_transf_like"/>
    <property type="match status" value="1"/>
</dbReference>
<dbReference type="InterPro" id="IPR014729">
    <property type="entry name" value="Rossmann-like_a/b/a_fold"/>
</dbReference>
<dbReference type="InterPro" id="IPR004821">
    <property type="entry name" value="Cyt_trans-like"/>
</dbReference>
<comment type="subunit">
    <text evidence="9">Homohexamer.</text>
</comment>
<evidence type="ECO:0000256" key="3">
    <source>
        <dbReference type="ARBA" id="ARBA00022695"/>
    </source>
</evidence>
<dbReference type="EC" id="2.7.7.3" evidence="9"/>
<evidence type="ECO:0000256" key="9">
    <source>
        <dbReference type="HAMAP-Rule" id="MF_00151"/>
    </source>
</evidence>
<protein>
    <recommendedName>
        <fullName evidence="9">Phosphopantetheine adenylyltransferase</fullName>
        <ecNumber evidence="9">2.7.7.3</ecNumber>
    </recommendedName>
    <alternativeName>
        <fullName evidence="9">Dephospho-CoA pyrophosphorylase</fullName>
    </alternativeName>
    <alternativeName>
        <fullName evidence="9">Pantetheine-phosphate adenylyltransferase</fullName>
        <shortName evidence="9">PPAT</shortName>
    </alternativeName>
</protein>
<dbReference type="NCBIfam" id="TIGR00125">
    <property type="entry name" value="cyt_tran_rel"/>
    <property type="match status" value="1"/>
</dbReference>
<feature type="binding site" evidence="9">
    <location>
        <begin position="138"/>
        <end position="144"/>
    </location>
    <ligand>
        <name>ATP</name>
        <dbReference type="ChEBI" id="CHEBI:30616"/>
    </ligand>
</feature>
<feature type="binding site" evidence="9">
    <location>
        <begin position="103"/>
        <end position="105"/>
    </location>
    <ligand>
        <name>ATP</name>
        <dbReference type="ChEBI" id="CHEBI:30616"/>
    </ligand>
</feature>
<evidence type="ECO:0000256" key="1">
    <source>
        <dbReference type="ARBA" id="ARBA00022490"/>
    </source>
</evidence>
<evidence type="ECO:0000313" key="12">
    <source>
        <dbReference type="Proteomes" id="UP000621447"/>
    </source>
</evidence>